<gene>
    <name evidence="1" type="ORF">HH304_08285</name>
</gene>
<dbReference type="EMBL" id="JABBNU010000004">
    <property type="protein sequence ID" value="NMM48393.1"/>
    <property type="molecule type" value="Genomic_DNA"/>
</dbReference>
<dbReference type="RefSeq" id="WP_169680088.1">
    <property type="nucleotide sequence ID" value="NZ_JABBNU010000004.1"/>
</dbReference>
<keyword evidence="2" id="KW-1185">Reference proteome</keyword>
<dbReference type="PROSITE" id="PS51257">
    <property type="entry name" value="PROKAR_LIPOPROTEIN"/>
    <property type="match status" value="1"/>
</dbReference>
<organism evidence="1 2">
    <name type="scientific">Marinigracilibium pacificum</name>
    <dbReference type="NCBI Taxonomy" id="2729599"/>
    <lineage>
        <taxon>Bacteria</taxon>
        <taxon>Pseudomonadati</taxon>
        <taxon>Bacteroidota</taxon>
        <taxon>Cytophagia</taxon>
        <taxon>Cytophagales</taxon>
        <taxon>Flammeovirgaceae</taxon>
        <taxon>Marinigracilibium</taxon>
    </lineage>
</organism>
<accession>A0A848IV71</accession>
<dbReference type="AlphaFoldDB" id="A0A848IV71"/>
<name>A0A848IV71_9BACT</name>
<evidence type="ECO:0000313" key="2">
    <source>
        <dbReference type="Proteomes" id="UP000559010"/>
    </source>
</evidence>
<reference evidence="1 2" key="1">
    <citation type="submission" date="2020-04" db="EMBL/GenBank/DDBJ databases">
        <title>Flammeovirgaceae bacterium KN852 isolated from deep sea.</title>
        <authorList>
            <person name="Zhang D.-C."/>
        </authorList>
    </citation>
    <scope>NUCLEOTIDE SEQUENCE [LARGE SCALE GENOMIC DNA]</scope>
    <source>
        <strain evidence="1 2">KN852</strain>
    </source>
</reference>
<proteinExistence type="predicted"/>
<comment type="caution">
    <text evidence="1">The sequence shown here is derived from an EMBL/GenBank/DDBJ whole genome shotgun (WGS) entry which is preliminary data.</text>
</comment>
<dbReference type="Proteomes" id="UP000559010">
    <property type="component" value="Unassembled WGS sequence"/>
</dbReference>
<protein>
    <recommendedName>
        <fullName evidence="3">Lipoprotein</fullName>
    </recommendedName>
</protein>
<evidence type="ECO:0000313" key="1">
    <source>
        <dbReference type="EMBL" id="NMM48393.1"/>
    </source>
</evidence>
<evidence type="ECO:0008006" key="3">
    <source>
        <dbReference type="Google" id="ProtNLM"/>
    </source>
</evidence>
<sequence>MKRSLLFYSFLLIVSLSSCNIYIDEPLYNLSGHYRVDEYSHHYDEYFRYSIYIDQPHINGPDDVIFIENFYNADIVVEAYLNGSRINIPYQEIGPFDIQGSGYISDGNIHLDATIWEHVGYSTIRDDIEIDAY</sequence>